<evidence type="ECO:0000256" key="1">
    <source>
        <dbReference type="SAM" id="Phobius"/>
    </source>
</evidence>
<evidence type="ECO:0000313" key="4">
    <source>
        <dbReference type="Proteomes" id="UP000012960"/>
    </source>
</evidence>
<name>A0A804KXU2_MUSAM</name>
<evidence type="ECO:0000313" key="2">
    <source>
        <dbReference type="EMBL" id="CAG1853960.1"/>
    </source>
</evidence>
<reference evidence="2" key="1">
    <citation type="submission" date="2021-03" db="EMBL/GenBank/DDBJ databases">
        <authorList>
            <consortium name="Genoscope - CEA"/>
            <person name="William W."/>
        </authorList>
    </citation>
    <scope>NUCLEOTIDE SEQUENCE</scope>
    <source>
        <strain evidence="2">Doubled-haploid Pahang</strain>
    </source>
</reference>
<organism evidence="3 4">
    <name type="scientific">Musa acuminata subsp. malaccensis</name>
    <name type="common">Wild banana</name>
    <name type="synonym">Musa malaccensis</name>
    <dbReference type="NCBI Taxonomy" id="214687"/>
    <lineage>
        <taxon>Eukaryota</taxon>
        <taxon>Viridiplantae</taxon>
        <taxon>Streptophyta</taxon>
        <taxon>Embryophyta</taxon>
        <taxon>Tracheophyta</taxon>
        <taxon>Spermatophyta</taxon>
        <taxon>Magnoliopsida</taxon>
        <taxon>Liliopsida</taxon>
        <taxon>Zingiberales</taxon>
        <taxon>Musaceae</taxon>
        <taxon>Musa</taxon>
    </lineage>
</organism>
<sequence length="58" mass="6922">MYENSGLKIHDQRIRYVSQDYVILFRKNSSVGLHFIIFCIHSIFIELQVVSTILYEML</sequence>
<dbReference type="InParanoid" id="A0A804KXU2"/>
<dbReference type="AlphaFoldDB" id="A0A804KXU2"/>
<accession>A0A804KXU2</accession>
<dbReference type="EMBL" id="HG996476">
    <property type="protein sequence ID" value="CAG1853960.1"/>
    <property type="molecule type" value="Genomic_DNA"/>
</dbReference>
<keyword evidence="4" id="KW-1185">Reference proteome</keyword>
<dbReference type="Proteomes" id="UP000012960">
    <property type="component" value="Unplaced"/>
</dbReference>
<dbReference type="EnsemblPlants" id="Ma10_t18910.1">
    <property type="protein sequence ID" value="Ma10_p18910.1"/>
    <property type="gene ID" value="Ma10_g18910"/>
</dbReference>
<reference evidence="3" key="2">
    <citation type="submission" date="2021-05" db="UniProtKB">
        <authorList>
            <consortium name="EnsemblPlants"/>
        </authorList>
    </citation>
    <scope>IDENTIFICATION</scope>
    <source>
        <strain evidence="3">subsp. malaccensis</strain>
    </source>
</reference>
<dbReference type="Gramene" id="Ma10_t18910.1">
    <property type="protein sequence ID" value="Ma10_p18910.1"/>
    <property type="gene ID" value="Ma10_g18910"/>
</dbReference>
<proteinExistence type="predicted"/>
<keyword evidence="1" id="KW-1133">Transmembrane helix</keyword>
<keyword evidence="1" id="KW-0812">Transmembrane</keyword>
<keyword evidence="1" id="KW-0472">Membrane</keyword>
<evidence type="ECO:0000313" key="3">
    <source>
        <dbReference type="EnsemblPlants" id="Ma10_p18910.1"/>
    </source>
</evidence>
<feature type="transmembrane region" description="Helical" evidence="1">
    <location>
        <begin position="31"/>
        <end position="55"/>
    </location>
</feature>
<gene>
    <name evidence="2" type="ORF">GSMUA_321860.1</name>
</gene>
<protein>
    <submittedName>
        <fullName evidence="2">(wild Malaysian banana) hypothetical protein</fullName>
    </submittedName>
</protein>